<accession>A0ABV7M407</accession>
<name>A0ABV7M407_9GAMM</name>
<sequence length="52" mass="6325">MTYRHQLRCNSIILSCFQDCNHKTLKQWKNDFGDETVEGWLVRVEKQLDFSY</sequence>
<protein>
    <recommendedName>
        <fullName evidence="1">MvaT DNA-binding domain-containing protein</fullName>
    </recommendedName>
</protein>
<gene>
    <name evidence="2" type="ORF">ACFOEI_15970</name>
</gene>
<dbReference type="EMBL" id="JBHRUH010000031">
    <property type="protein sequence ID" value="MFC3293554.1"/>
    <property type="molecule type" value="Genomic_DNA"/>
</dbReference>
<dbReference type="Proteomes" id="UP001595640">
    <property type="component" value="Unassembled WGS sequence"/>
</dbReference>
<dbReference type="RefSeq" id="WP_019017820.1">
    <property type="nucleotide sequence ID" value="NZ_BMXD01000001.1"/>
</dbReference>
<organism evidence="2 3">
    <name type="scientific">Modicisalibacter luteus</name>
    <dbReference type="NCBI Taxonomy" id="453962"/>
    <lineage>
        <taxon>Bacteria</taxon>
        <taxon>Pseudomonadati</taxon>
        <taxon>Pseudomonadota</taxon>
        <taxon>Gammaproteobacteria</taxon>
        <taxon>Oceanospirillales</taxon>
        <taxon>Halomonadaceae</taxon>
        <taxon>Modicisalibacter</taxon>
    </lineage>
</organism>
<feature type="domain" description="MvaT DNA-binding" evidence="1">
    <location>
        <begin position="21"/>
        <end position="40"/>
    </location>
</feature>
<evidence type="ECO:0000313" key="3">
    <source>
        <dbReference type="Proteomes" id="UP001595640"/>
    </source>
</evidence>
<comment type="caution">
    <text evidence="2">The sequence shown here is derived from an EMBL/GenBank/DDBJ whole genome shotgun (WGS) entry which is preliminary data.</text>
</comment>
<dbReference type="InterPro" id="IPR035616">
    <property type="entry name" value="MvaT_DBD"/>
</dbReference>
<proteinExistence type="predicted"/>
<evidence type="ECO:0000313" key="2">
    <source>
        <dbReference type="EMBL" id="MFC3293554.1"/>
    </source>
</evidence>
<reference evidence="3" key="1">
    <citation type="journal article" date="2019" name="Int. J. Syst. Evol. Microbiol.">
        <title>The Global Catalogue of Microorganisms (GCM) 10K type strain sequencing project: providing services to taxonomists for standard genome sequencing and annotation.</title>
        <authorList>
            <consortium name="The Broad Institute Genomics Platform"/>
            <consortium name="The Broad Institute Genome Sequencing Center for Infectious Disease"/>
            <person name="Wu L."/>
            <person name="Ma J."/>
        </authorList>
    </citation>
    <scope>NUCLEOTIDE SEQUENCE [LARGE SCALE GENOMIC DNA]</scope>
    <source>
        <strain evidence="3">KCTC 12847</strain>
    </source>
</reference>
<dbReference type="Pfam" id="PF22055">
    <property type="entry name" value="MvaT_DBD"/>
    <property type="match status" value="1"/>
</dbReference>
<evidence type="ECO:0000259" key="1">
    <source>
        <dbReference type="Pfam" id="PF22055"/>
    </source>
</evidence>
<keyword evidence="3" id="KW-1185">Reference proteome</keyword>